<evidence type="ECO:0000313" key="3">
    <source>
        <dbReference type="Proteomes" id="UP001232750"/>
    </source>
</evidence>
<dbReference type="RefSeq" id="WP_283831543.1">
    <property type="nucleotide sequence ID" value="NZ_JASJEU010000012.1"/>
</dbReference>
<keyword evidence="3" id="KW-1185">Reference proteome</keyword>
<dbReference type="PANTHER" id="PTHR37301">
    <property type="entry name" value="DNA-BINDING PROTEIN-RELATED"/>
    <property type="match status" value="1"/>
</dbReference>
<evidence type="ECO:0000313" key="2">
    <source>
        <dbReference type="EMBL" id="MDJ1650191.1"/>
    </source>
</evidence>
<dbReference type="InterPro" id="IPR010982">
    <property type="entry name" value="Lambda_DNA-bd_dom_sf"/>
</dbReference>
<organism evidence="2 3">
    <name type="scientific">Gordonibacter faecis</name>
    <dbReference type="NCBI Taxonomy" id="3047475"/>
    <lineage>
        <taxon>Bacteria</taxon>
        <taxon>Bacillati</taxon>
        <taxon>Actinomycetota</taxon>
        <taxon>Coriobacteriia</taxon>
        <taxon>Eggerthellales</taxon>
        <taxon>Eggerthellaceae</taxon>
        <taxon>Gordonibacter</taxon>
    </lineage>
</organism>
<dbReference type="SUPFAM" id="SSF47413">
    <property type="entry name" value="lambda repressor-like DNA-binding domains"/>
    <property type="match status" value="1"/>
</dbReference>
<dbReference type="Pfam" id="PF13443">
    <property type="entry name" value="HTH_26"/>
    <property type="match status" value="1"/>
</dbReference>
<gene>
    <name evidence="2" type="ORF">QNJ86_05225</name>
</gene>
<dbReference type="EMBL" id="JASJEU010000012">
    <property type="protein sequence ID" value="MDJ1650191.1"/>
    <property type="molecule type" value="Genomic_DNA"/>
</dbReference>
<dbReference type="Proteomes" id="UP001232750">
    <property type="component" value="Unassembled WGS sequence"/>
</dbReference>
<dbReference type="PANTHER" id="PTHR37301:SF1">
    <property type="entry name" value="DNA-BINDING PROTEIN"/>
    <property type="match status" value="1"/>
</dbReference>
<evidence type="ECO:0000259" key="1">
    <source>
        <dbReference type="PROSITE" id="PS50943"/>
    </source>
</evidence>
<accession>A0ABT7DNS9</accession>
<comment type="caution">
    <text evidence="2">The sequence shown here is derived from an EMBL/GenBank/DDBJ whole genome shotgun (WGS) entry which is preliminary data.</text>
</comment>
<dbReference type="CDD" id="cd00093">
    <property type="entry name" value="HTH_XRE"/>
    <property type="match status" value="1"/>
</dbReference>
<feature type="domain" description="HTH cro/C1-type" evidence="1">
    <location>
        <begin position="24"/>
        <end position="66"/>
    </location>
</feature>
<name>A0ABT7DNS9_9ACTN</name>
<reference evidence="2 3" key="1">
    <citation type="submission" date="2023-05" db="EMBL/GenBank/DDBJ databases">
        <title>Gordonibacter KGMB12511T sp. nov., isolated from faeces of healthy Korean.</title>
        <authorList>
            <person name="Kim H.S."/>
            <person name="Kim J.-S."/>
            <person name="Suh M.K."/>
            <person name="Eom M.K."/>
            <person name="Do H.E."/>
            <person name="Lee J.-S."/>
        </authorList>
    </citation>
    <scope>NUCLEOTIDE SEQUENCE [LARGE SCALE GENOMIC DNA]</scope>
    <source>
        <strain evidence="2 3">KGMB12511</strain>
    </source>
</reference>
<dbReference type="Gene3D" id="1.10.260.40">
    <property type="entry name" value="lambda repressor-like DNA-binding domains"/>
    <property type="match status" value="1"/>
</dbReference>
<dbReference type="SMART" id="SM00530">
    <property type="entry name" value="HTH_XRE"/>
    <property type="match status" value="1"/>
</dbReference>
<sequence>MVDAAVIIFRLDRLLAQHKMRGVELAEKLGCTVQTISRIKTGKIKALRIDTLDELCEIFHCQPGDIIEYIPDDEARQRYGDDFVEKYHRYLDE</sequence>
<proteinExistence type="predicted"/>
<protein>
    <submittedName>
        <fullName evidence="2">Helix-turn-helix transcriptional regulator</fullName>
    </submittedName>
</protein>
<dbReference type="InterPro" id="IPR001387">
    <property type="entry name" value="Cro/C1-type_HTH"/>
</dbReference>
<dbReference type="PROSITE" id="PS50943">
    <property type="entry name" value="HTH_CROC1"/>
    <property type="match status" value="1"/>
</dbReference>